<dbReference type="SMART" id="SM00242">
    <property type="entry name" value="MYSc"/>
    <property type="match status" value="1"/>
</dbReference>
<dbReference type="GO" id="GO:0005737">
    <property type="term" value="C:cytoplasm"/>
    <property type="evidence" value="ECO:0007669"/>
    <property type="project" value="UniProtKB-SubCell"/>
</dbReference>
<dbReference type="Gene3D" id="2.30.30.40">
    <property type="entry name" value="SH3 Domains"/>
    <property type="match status" value="1"/>
</dbReference>
<dbReference type="PROSITE" id="PS51016">
    <property type="entry name" value="MYTH4"/>
    <property type="match status" value="2"/>
</dbReference>
<dbReference type="Gene3D" id="3.40.850.10">
    <property type="entry name" value="Kinesin motor domain"/>
    <property type="match status" value="1"/>
</dbReference>
<dbReference type="PANTHER" id="PTHR22692">
    <property type="entry name" value="MYOSIN VII, XV"/>
    <property type="match status" value="1"/>
</dbReference>
<dbReference type="Pfam" id="PF00063">
    <property type="entry name" value="Myosin_head"/>
    <property type="match status" value="1"/>
</dbReference>
<comment type="caution">
    <text evidence="14">The sequence shown here is derived from an EMBL/GenBank/DDBJ whole genome shotgun (WGS) entry which is preliminary data.</text>
</comment>
<dbReference type="InterPro" id="IPR000299">
    <property type="entry name" value="FERM_domain"/>
</dbReference>
<dbReference type="GO" id="GO:0003774">
    <property type="term" value="F:cytoskeletal motor activity"/>
    <property type="evidence" value="ECO:0007669"/>
    <property type="project" value="UniProtKB-UniRule"/>
</dbReference>
<dbReference type="InterPro" id="IPR057130">
    <property type="entry name" value="Myosin_VII_N"/>
</dbReference>
<dbReference type="Gene3D" id="3.10.20.90">
    <property type="entry name" value="Phosphatidylinositol 3-kinase Catalytic Subunit, Chain A, domain 1"/>
    <property type="match status" value="2"/>
</dbReference>
<evidence type="ECO:0000256" key="4">
    <source>
        <dbReference type="ARBA" id="ARBA00022737"/>
    </source>
</evidence>
<dbReference type="InterPro" id="IPR019749">
    <property type="entry name" value="Band_41_domain"/>
</dbReference>
<comment type="subcellular location">
    <subcellularLocation>
        <location evidence="1">Cytoplasm</location>
    </subcellularLocation>
</comment>
<keyword evidence="6 10" id="KW-0067">ATP-binding</keyword>
<dbReference type="PRINTS" id="PR00193">
    <property type="entry name" value="MYOSINHEAVY"/>
</dbReference>
<dbReference type="InterPro" id="IPR027417">
    <property type="entry name" value="P-loop_NTPase"/>
</dbReference>
<dbReference type="SUPFAM" id="SSF54236">
    <property type="entry name" value="Ubiquitin-like"/>
    <property type="match status" value="2"/>
</dbReference>
<dbReference type="Gene3D" id="1.20.80.10">
    <property type="match status" value="2"/>
</dbReference>
<organism evidence="14 15">
    <name type="scientific">Bursaphelenchus okinawaensis</name>
    <dbReference type="NCBI Taxonomy" id="465554"/>
    <lineage>
        <taxon>Eukaryota</taxon>
        <taxon>Metazoa</taxon>
        <taxon>Ecdysozoa</taxon>
        <taxon>Nematoda</taxon>
        <taxon>Chromadorea</taxon>
        <taxon>Rhabditida</taxon>
        <taxon>Tylenchina</taxon>
        <taxon>Tylenchomorpha</taxon>
        <taxon>Aphelenchoidea</taxon>
        <taxon>Aphelenchoididae</taxon>
        <taxon>Bursaphelenchus</taxon>
    </lineage>
</organism>
<keyword evidence="5 10" id="KW-0547">Nucleotide-binding</keyword>
<evidence type="ECO:0000256" key="3">
    <source>
        <dbReference type="ARBA" id="ARBA00022490"/>
    </source>
</evidence>
<dbReference type="Gene3D" id="1.20.58.530">
    <property type="match status" value="1"/>
</dbReference>
<evidence type="ECO:0000256" key="7">
    <source>
        <dbReference type="ARBA" id="ARBA00023123"/>
    </source>
</evidence>
<dbReference type="InterPro" id="IPR051567">
    <property type="entry name" value="Unconventional_Myosin_ATPase"/>
</dbReference>
<dbReference type="CDD" id="cd14473">
    <property type="entry name" value="FERM_B-lobe"/>
    <property type="match status" value="2"/>
</dbReference>
<dbReference type="Pfam" id="PF21989">
    <property type="entry name" value="RA_2"/>
    <property type="match status" value="1"/>
</dbReference>
<evidence type="ECO:0000256" key="1">
    <source>
        <dbReference type="ARBA" id="ARBA00004496"/>
    </source>
</evidence>
<dbReference type="Gene3D" id="6.20.240.20">
    <property type="match status" value="1"/>
</dbReference>
<evidence type="ECO:0000259" key="12">
    <source>
        <dbReference type="PROSITE" id="PS51016"/>
    </source>
</evidence>
<dbReference type="InterPro" id="IPR041793">
    <property type="entry name" value="MyoVII_FERM_C1"/>
</dbReference>
<dbReference type="InterPro" id="IPR000857">
    <property type="entry name" value="MyTH4_dom"/>
</dbReference>
<dbReference type="SUPFAM" id="SSF47031">
    <property type="entry name" value="Second domain of FERM"/>
    <property type="match status" value="2"/>
</dbReference>
<dbReference type="Gene3D" id="1.20.5.190">
    <property type="match status" value="2"/>
</dbReference>
<dbReference type="InterPro" id="IPR029071">
    <property type="entry name" value="Ubiquitin-like_domsf"/>
</dbReference>
<dbReference type="PROSITE" id="PS51456">
    <property type="entry name" value="MYOSIN_MOTOR"/>
    <property type="match status" value="1"/>
</dbReference>
<dbReference type="InterPro" id="IPR036961">
    <property type="entry name" value="Kinesin_motor_dom_sf"/>
</dbReference>
<keyword evidence="3" id="KW-0963">Cytoplasm</keyword>
<dbReference type="EMBL" id="CAJFCW020000006">
    <property type="protein sequence ID" value="CAG9126139.1"/>
    <property type="molecule type" value="Genomic_DNA"/>
</dbReference>
<feature type="region of interest" description="Actin-binding" evidence="10">
    <location>
        <begin position="606"/>
        <end position="628"/>
    </location>
</feature>
<dbReference type="CDD" id="cd17092">
    <property type="entry name" value="FERM1_F1_Myosin-VII"/>
    <property type="match status" value="1"/>
</dbReference>
<dbReference type="Gene3D" id="1.25.40.530">
    <property type="entry name" value="MyTH4 domain"/>
    <property type="match status" value="2"/>
</dbReference>
<dbReference type="PANTHER" id="PTHR22692:SF26">
    <property type="entry name" value="SH3 DOMAIN-CONTAINING PROTEIN"/>
    <property type="match status" value="1"/>
</dbReference>
<dbReference type="Pfam" id="PF02174">
    <property type="entry name" value="IRS"/>
    <property type="match status" value="1"/>
</dbReference>
<gene>
    <name evidence="14" type="ORF">BOKJ2_LOCUS13309</name>
</gene>
<dbReference type="InterPro" id="IPR002404">
    <property type="entry name" value="IRS_PTB"/>
</dbReference>
<dbReference type="Pfam" id="PF00784">
    <property type="entry name" value="MyTH4"/>
    <property type="match status" value="2"/>
</dbReference>
<dbReference type="InterPro" id="IPR041794">
    <property type="entry name" value="MyoVII_FERM_C2"/>
</dbReference>
<feature type="binding site" evidence="10">
    <location>
        <begin position="157"/>
        <end position="164"/>
    </location>
    <ligand>
        <name>ATP</name>
        <dbReference type="ChEBI" id="CHEBI:30616"/>
    </ligand>
</feature>
<dbReference type="PROSITE" id="PS50057">
    <property type="entry name" value="FERM_3"/>
    <property type="match status" value="2"/>
</dbReference>
<dbReference type="SMART" id="SM00139">
    <property type="entry name" value="MyTH4"/>
    <property type="match status" value="2"/>
</dbReference>
<keyword evidence="9 10" id="KW-0009">Actin-binding</keyword>
<keyword evidence="7 10" id="KW-0518">Myosin</keyword>
<evidence type="ECO:0000256" key="10">
    <source>
        <dbReference type="PROSITE-ProRule" id="PRU00782"/>
    </source>
</evidence>
<dbReference type="EMBL" id="CAJFDH010000006">
    <property type="protein sequence ID" value="CAD5229250.1"/>
    <property type="molecule type" value="Genomic_DNA"/>
</dbReference>
<feature type="domain" description="FERM" evidence="11">
    <location>
        <begin position="1653"/>
        <end position="1950"/>
    </location>
</feature>
<dbReference type="CDD" id="cd13199">
    <property type="entry name" value="FERM_C2_MyoVII"/>
    <property type="match status" value="1"/>
</dbReference>
<dbReference type="OrthoDB" id="6108017at2759"/>
<dbReference type="Pfam" id="PF21998">
    <property type="entry name" value="FERM_C1_MyoVII"/>
    <property type="match status" value="1"/>
</dbReference>
<dbReference type="Pfam" id="PF24123">
    <property type="entry name" value="Myosin_VII_N"/>
    <property type="match status" value="1"/>
</dbReference>
<dbReference type="GO" id="GO:0016459">
    <property type="term" value="C:myosin complex"/>
    <property type="evidence" value="ECO:0007669"/>
    <property type="project" value="UniProtKB-KW"/>
</dbReference>
<evidence type="ECO:0000313" key="15">
    <source>
        <dbReference type="Proteomes" id="UP000614601"/>
    </source>
</evidence>
<dbReference type="InterPro" id="IPR035963">
    <property type="entry name" value="FERM_2"/>
</dbReference>
<name>A0A811LNK4_9BILA</name>
<dbReference type="InterPro" id="IPR019748">
    <property type="entry name" value="FERM_central"/>
</dbReference>
<evidence type="ECO:0000256" key="5">
    <source>
        <dbReference type="ARBA" id="ARBA00022741"/>
    </source>
</evidence>
<dbReference type="Proteomes" id="UP000783686">
    <property type="component" value="Unassembled WGS sequence"/>
</dbReference>
<keyword evidence="15" id="KW-1185">Reference proteome</keyword>
<dbReference type="InterPro" id="IPR011993">
    <property type="entry name" value="PH-like_dom_sf"/>
</dbReference>
<dbReference type="InterPro" id="IPR000048">
    <property type="entry name" value="IQ_motif_EF-hand-BS"/>
</dbReference>
<feature type="domain" description="MyTH4" evidence="12">
    <location>
        <begin position="872"/>
        <end position="1059"/>
    </location>
</feature>
<dbReference type="GO" id="GO:0005524">
    <property type="term" value="F:ATP binding"/>
    <property type="evidence" value="ECO:0007669"/>
    <property type="project" value="UniProtKB-UniRule"/>
</dbReference>
<dbReference type="SMART" id="SM00015">
    <property type="entry name" value="IQ"/>
    <property type="match status" value="3"/>
</dbReference>
<dbReference type="PROSITE" id="PS50096">
    <property type="entry name" value="IQ"/>
    <property type="match status" value="3"/>
</dbReference>
<evidence type="ECO:0000256" key="8">
    <source>
        <dbReference type="ARBA" id="ARBA00023175"/>
    </source>
</evidence>
<dbReference type="InterPro" id="IPR014352">
    <property type="entry name" value="FERM/acyl-CoA-bd_prot_sf"/>
</dbReference>
<dbReference type="SUPFAM" id="SSF52540">
    <property type="entry name" value="P-loop containing nucleoside triphosphate hydrolases"/>
    <property type="match status" value="1"/>
</dbReference>
<reference evidence="14" key="1">
    <citation type="submission" date="2020-09" db="EMBL/GenBank/DDBJ databases">
        <authorList>
            <person name="Kikuchi T."/>
        </authorList>
    </citation>
    <scope>NUCLEOTIDE SEQUENCE</scope>
    <source>
        <strain evidence="14">SH1</strain>
    </source>
</reference>
<dbReference type="Gene3D" id="2.30.29.30">
    <property type="entry name" value="Pleckstrin-homology domain (PH domain)/Phosphotyrosine-binding domain (PTB)"/>
    <property type="match status" value="2"/>
</dbReference>
<protein>
    <submittedName>
        <fullName evidence="14">Uncharacterized protein</fullName>
    </submittedName>
</protein>
<dbReference type="Proteomes" id="UP000614601">
    <property type="component" value="Unassembled WGS sequence"/>
</dbReference>
<dbReference type="Gene3D" id="1.10.10.820">
    <property type="match status" value="1"/>
</dbReference>
<feature type="domain" description="Myosin motor" evidence="13">
    <location>
        <begin position="64"/>
        <end position="728"/>
    </location>
</feature>
<sequence length="1957" mass="224766">MVLLTEGDFVWIPSPSDATVSTPIGAEVIDVTNAKGIQVIDDEDRRLFLTPDVLIRLMHPKSILGVEDLTELEDIHEAGILRNLLVRFKQDLIYTYCGDCLISLNPYKNLDIYNPSFMKCYRNRRIGELEPHIYAIAEAAHKNLFATRCDQSIVISGESGAGKTESCKHIIKYLMVNNNSQVEEQILMSNPLIEAFGNAKTLNNENSSRFAKFIQLYFNEYGAIEGAEITQYLLEKSRVISHSTEDTNFHIFYFMLNGMSPDAKKTLHLTRTDDYFLLSQGNTAEMEKQEAEYNVIINCFKKLGFEAAVVHQIFQLLSAILNLGNLDYQTKVTRNVETTELADPEQVTVVSELLNVDEAELSKVLTATSMTIRSETVTRNLTAQQAIDSRDSLIKNLYAYIFQFLLKQINVVLQPASDAKTFKKLDILNIFGFENLKQNRFEQFCINYANEVLEQLYVRHMFKLERLEYEAQKIAWSPQTFDDNVAVLDLLANGPLSLMSLINEETIFPQGTDHSLLLKMHHTHAASELYVQPKSDLSRCFAVKHYAATVFYNTHGFIDKNKDTLSPDIKSLLASSSCTLLSNIMKEFDTTTTAKQTVTTTFKRSLDSLMLHLDNTTPYFVRCIKPNAGQQKDMFNRSYVLRQLRYTGMLDLVVTRNAGYPVRLPYNKFVDTFRGLLPGIRPSRRENCIEATSRILTVILGEEADFQLGRTKVFMKQNDYTYMENERHKMLTFYVASIQKHLKGWIQRRRYKAQKLAAVTIQKHWRGFVQRSNYHKILNGIVRLQSILRSHQLVFRFTLLTECTTRLQALCRGYLARQRFQTLKLQPQNRGPEKIPEDPIVKSTVPSRCHDETNFSFEKFAVANFLKADSKFLKEDLRYPLLQHMTTIDNVCSHVLWKQILRYAEDLPESAVESNKGQQNIIDITYQVLNSTELIMNDDYCNEGYPNYFDRKFNNNERIQVIISHGILRPELRDEIYCQIIKQINGNNTPSSSKYWQLLALVSSSFQPSESLLPYLNDFISQFASMSPAYPTIHNHIAKCYSKGTRLQPISSCELSSIRSYKQILLPITFCDGSTHQFIVDSYTTAQELCSQIMTMLGLKDKFGFSLYLSLNETASSLGASSDFIFDAITVCEREGIKKGHQYDNIPWRLFYRKEIFSPWHQNVDTVASDLIYEQIVRGLRYGEYQCSNENEIVLLATQQYYVINNGDEIDVNKLESVLSNILPISTTKSEQFHTEPWIQKIMNTYRKAYMLSNFTSNDVKSQIIDFARIKWASAFSRLFKAQKINSLGIPDEMVVIAINSEVVNVVDYKNEVKCEITYDEIENIVVNQHLNSNVINIQTVDDDEFKFQTKNAVNIKELIIFFINGMKKRSKYMVALESIENRKFLSCEMGDVLYMENPEQRKNAVLVECVNTKVNEKGIVPLNKMRILATLRVPSQKLVQHYKQQNQFRSKPTDDINKEQTVILFDNCSLKLVHVVKSHTLHDFATTHFVSTSDVLVKYNGIPINEPLLKTSRVSDEIRKMAIKMYLDVMRFMGDLPWSQSIHSLVDAIFTGPVKNEILRDELYCQIVKQITDNPNPASEQHGWKLMWLALGLFSPSKELNKEIDQVFRSKQTAKSRECLLRLSKITSVYQPRKCPPHYVEVDSVLANRTEIFHKFHLPDGSGEIIQIESTDQCHHICEKIAKAKNMKSKGCAVFVKINEKVMSLPEKDYIFDYLRMLGELMKPTEPRTLTYKLLMMKKIWTHVNPGEDVNGDLVLHFPQELPKYLRGYYDVPEEDITRLAALILRAKTNEDSEIPLKHIPTVLNEILPRDVVKKHSSSEWKKAISKECLKLPKMSHDDAKVAFLKVLYKLPTFGSAFFEVKQTSDPSIPAKINLSINKTGVSVFNPETKCIIVQYPYNGIVNWTAGNTYFHMTTGNMIKGGRLLVETTLGYKIDDLLSSYIQTICDTTITKRQTA</sequence>
<dbReference type="InterPro" id="IPR038185">
    <property type="entry name" value="MyTH4_dom_sf"/>
</dbReference>
<feature type="domain" description="FERM" evidence="11">
    <location>
        <begin position="1064"/>
        <end position="1371"/>
    </location>
</feature>
<evidence type="ECO:0000259" key="11">
    <source>
        <dbReference type="PROSITE" id="PS50057"/>
    </source>
</evidence>
<keyword evidence="4" id="KW-0677">Repeat</keyword>
<evidence type="ECO:0000256" key="9">
    <source>
        <dbReference type="ARBA" id="ARBA00023203"/>
    </source>
</evidence>
<comment type="similarity">
    <text evidence="2 10">Belongs to the TRAFAC class myosin-kinesin ATPase superfamily. Myosin family.</text>
</comment>
<proteinExistence type="inferred from homology"/>
<dbReference type="SUPFAM" id="SSF50729">
    <property type="entry name" value="PH domain-like"/>
    <property type="match status" value="1"/>
</dbReference>
<dbReference type="SMART" id="SM00295">
    <property type="entry name" value="B41"/>
    <property type="match status" value="2"/>
</dbReference>
<evidence type="ECO:0000256" key="6">
    <source>
        <dbReference type="ARBA" id="ARBA00022840"/>
    </source>
</evidence>
<dbReference type="Pfam" id="PF00612">
    <property type="entry name" value="IQ"/>
    <property type="match status" value="2"/>
</dbReference>
<evidence type="ECO:0000256" key="2">
    <source>
        <dbReference type="ARBA" id="ARBA00008314"/>
    </source>
</evidence>
<evidence type="ECO:0000313" key="14">
    <source>
        <dbReference type="EMBL" id="CAD5229250.1"/>
    </source>
</evidence>
<dbReference type="InterPro" id="IPR001609">
    <property type="entry name" value="Myosin_head_motor_dom-like"/>
</dbReference>
<keyword evidence="8 10" id="KW-0505">Motor protein</keyword>
<dbReference type="GO" id="GO:0003779">
    <property type="term" value="F:actin binding"/>
    <property type="evidence" value="ECO:0007669"/>
    <property type="project" value="UniProtKB-KW"/>
</dbReference>
<dbReference type="Gene3D" id="1.20.120.720">
    <property type="entry name" value="Myosin VI head, motor domain, U50 subdomain"/>
    <property type="match status" value="1"/>
</dbReference>
<accession>A0A811LNK4</accession>
<feature type="domain" description="MyTH4" evidence="12">
    <location>
        <begin position="1500"/>
        <end position="1647"/>
    </location>
</feature>
<evidence type="ECO:0000259" key="13">
    <source>
        <dbReference type="PROSITE" id="PS51456"/>
    </source>
</evidence>